<proteinExistence type="predicted"/>
<protein>
    <recommendedName>
        <fullName evidence="1">HTH marR-type domain-containing protein</fullName>
    </recommendedName>
</protein>
<dbReference type="Proteomes" id="UP000619244">
    <property type="component" value="Unassembled WGS sequence"/>
</dbReference>
<dbReference type="GO" id="GO:0006950">
    <property type="term" value="P:response to stress"/>
    <property type="evidence" value="ECO:0007669"/>
    <property type="project" value="TreeGrafter"/>
</dbReference>
<dbReference type="InterPro" id="IPR036388">
    <property type="entry name" value="WH-like_DNA-bd_sf"/>
</dbReference>
<gene>
    <name evidence="2" type="ORF">GCM10010358_82030</name>
</gene>
<evidence type="ECO:0000313" key="2">
    <source>
        <dbReference type="EMBL" id="GGY18376.1"/>
    </source>
</evidence>
<feature type="domain" description="HTH marR-type" evidence="1">
    <location>
        <begin position="60"/>
        <end position="192"/>
    </location>
</feature>
<evidence type="ECO:0000259" key="1">
    <source>
        <dbReference type="PROSITE" id="PS50995"/>
    </source>
</evidence>
<keyword evidence="3" id="KW-1185">Reference proteome</keyword>
<dbReference type="SMART" id="SM00347">
    <property type="entry name" value="HTH_MARR"/>
    <property type="match status" value="1"/>
</dbReference>
<organism evidence="2 3">
    <name type="scientific">Streptomyces minutiscleroticus</name>
    <dbReference type="NCBI Taxonomy" id="68238"/>
    <lineage>
        <taxon>Bacteria</taxon>
        <taxon>Bacillati</taxon>
        <taxon>Actinomycetota</taxon>
        <taxon>Actinomycetes</taxon>
        <taxon>Kitasatosporales</taxon>
        <taxon>Streptomycetaceae</taxon>
        <taxon>Streptomyces</taxon>
    </lineage>
</organism>
<reference evidence="2" key="1">
    <citation type="journal article" date="2014" name="Int. J. Syst. Evol. Microbiol.">
        <title>Complete genome sequence of Corynebacterium casei LMG S-19264T (=DSM 44701T), isolated from a smear-ripened cheese.</title>
        <authorList>
            <consortium name="US DOE Joint Genome Institute (JGI-PGF)"/>
            <person name="Walter F."/>
            <person name="Albersmeier A."/>
            <person name="Kalinowski J."/>
            <person name="Ruckert C."/>
        </authorList>
    </citation>
    <scope>NUCLEOTIDE SEQUENCE</scope>
    <source>
        <strain evidence="2">JCM 4790</strain>
    </source>
</reference>
<dbReference type="Pfam" id="PF12802">
    <property type="entry name" value="MarR_2"/>
    <property type="match status" value="1"/>
</dbReference>
<sequence>MAVRFLLDEFTRKVKLADVDFTRKVMTDRVRETGKPVSGTDGHENEGELRWLDEQEKAAWTGLISLVLLLPGKLESPLRQEHDLTLFEYLVLSHLSEAPQRKLRMGELAFLASGSLSRLSNVVKRCEQRGWVVRTPDPTDGRYTLAELTDVGFDIVHRAAPTHLRTVRRIVLDSLNATDQKALARIAQKLRIVPDDFGGSAERVV</sequence>
<dbReference type="PROSITE" id="PS50995">
    <property type="entry name" value="HTH_MARR_2"/>
    <property type="match status" value="1"/>
</dbReference>
<evidence type="ECO:0000313" key="3">
    <source>
        <dbReference type="Proteomes" id="UP000619244"/>
    </source>
</evidence>
<dbReference type="SUPFAM" id="SSF46785">
    <property type="entry name" value="Winged helix' DNA-binding domain"/>
    <property type="match status" value="1"/>
</dbReference>
<name>A0A918P526_9ACTN</name>
<dbReference type="AlphaFoldDB" id="A0A918P526"/>
<dbReference type="EMBL" id="BMVU01000127">
    <property type="protein sequence ID" value="GGY18376.1"/>
    <property type="molecule type" value="Genomic_DNA"/>
</dbReference>
<accession>A0A918P526</accession>
<dbReference type="InterPro" id="IPR000835">
    <property type="entry name" value="HTH_MarR-typ"/>
</dbReference>
<dbReference type="GO" id="GO:0003700">
    <property type="term" value="F:DNA-binding transcription factor activity"/>
    <property type="evidence" value="ECO:0007669"/>
    <property type="project" value="InterPro"/>
</dbReference>
<dbReference type="InterPro" id="IPR036390">
    <property type="entry name" value="WH_DNA-bd_sf"/>
</dbReference>
<dbReference type="PANTHER" id="PTHR33164:SF99">
    <property type="entry name" value="MARR FAMILY REGULATORY PROTEIN"/>
    <property type="match status" value="1"/>
</dbReference>
<comment type="caution">
    <text evidence="2">The sequence shown here is derived from an EMBL/GenBank/DDBJ whole genome shotgun (WGS) entry which is preliminary data.</text>
</comment>
<dbReference type="Gene3D" id="1.10.10.10">
    <property type="entry name" value="Winged helix-like DNA-binding domain superfamily/Winged helix DNA-binding domain"/>
    <property type="match status" value="1"/>
</dbReference>
<reference evidence="2" key="2">
    <citation type="submission" date="2020-09" db="EMBL/GenBank/DDBJ databases">
        <authorList>
            <person name="Sun Q."/>
            <person name="Ohkuma M."/>
        </authorList>
    </citation>
    <scope>NUCLEOTIDE SEQUENCE</scope>
    <source>
        <strain evidence="2">JCM 4790</strain>
    </source>
</reference>
<dbReference type="InterPro" id="IPR039422">
    <property type="entry name" value="MarR/SlyA-like"/>
</dbReference>
<dbReference type="PANTHER" id="PTHR33164">
    <property type="entry name" value="TRANSCRIPTIONAL REGULATOR, MARR FAMILY"/>
    <property type="match status" value="1"/>
</dbReference>